<evidence type="ECO:0000313" key="1">
    <source>
        <dbReference type="EMBL" id="KAE8343106.1"/>
    </source>
</evidence>
<proteinExistence type="predicted"/>
<dbReference type="EMBL" id="ML737131">
    <property type="protein sequence ID" value="KAE8343106.1"/>
    <property type="molecule type" value="Genomic_DNA"/>
</dbReference>
<accession>A0A5N6YF24</accession>
<protein>
    <submittedName>
        <fullName evidence="1">Uncharacterized protein</fullName>
    </submittedName>
</protein>
<organism evidence="1">
    <name type="scientific">Aspergillus arachidicola</name>
    <dbReference type="NCBI Taxonomy" id="656916"/>
    <lineage>
        <taxon>Eukaryota</taxon>
        <taxon>Fungi</taxon>
        <taxon>Dikarya</taxon>
        <taxon>Ascomycota</taxon>
        <taxon>Pezizomycotina</taxon>
        <taxon>Eurotiomycetes</taxon>
        <taxon>Eurotiomycetidae</taxon>
        <taxon>Eurotiales</taxon>
        <taxon>Aspergillaceae</taxon>
        <taxon>Aspergillus</taxon>
        <taxon>Aspergillus subgen. Circumdati</taxon>
    </lineage>
</organism>
<name>A0A5N6YF24_9EURO</name>
<dbReference type="AlphaFoldDB" id="A0A5N6YF24"/>
<reference evidence="1" key="1">
    <citation type="submission" date="2019-04" db="EMBL/GenBank/DDBJ databases">
        <title>Friends and foes A comparative genomics study of 23 Aspergillus species from section Flavi.</title>
        <authorList>
            <consortium name="DOE Joint Genome Institute"/>
            <person name="Kjaerbolling I."/>
            <person name="Vesth T."/>
            <person name="Frisvad J.C."/>
            <person name="Nybo J.L."/>
            <person name="Theobald S."/>
            <person name="Kildgaard S."/>
            <person name="Isbrandt T."/>
            <person name="Kuo A."/>
            <person name="Sato A."/>
            <person name="Lyhne E.K."/>
            <person name="Kogle M.E."/>
            <person name="Wiebenga A."/>
            <person name="Kun R.S."/>
            <person name="Lubbers R.J."/>
            <person name="Makela M.R."/>
            <person name="Barry K."/>
            <person name="Chovatia M."/>
            <person name="Clum A."/>
            <person name="Daum C."/>
            <person name="Haridas S."/>
            <person name="He G."/>
            <person name="LaButti K."/>
            <person name="Lipzen A."/>
            <person name="Mondo S."/>
            <person name="Riley R."/>
            <person name="Salamov A."/>
            <person name="Simmons B.A."/>
            <person name="Magnuson J.K."/>
            <person name="Henrissat B."/>
            <person name="Mortensen U.H."/>
            <person name="Larsen T.O."/>
            <person name="Devries R.P."/>
            <person name="Grigoriev I.V."/>
            <person name="Machida M."/>
            <person name="Baker S.E."/>
            <person name="Andersen M.R."/>
        </authorList>
    </citation>
    <scope>NUCLEOTIDE SEQUENCE</scope>
    <source>
        <strain evidence="1">CBS 117612</strain>
    </source>
</reference>
<sequence length="62" mass="6962">MHSQSLYCVIPHMSRGSGTRTKAPESDISVFSVVKCFTLCITVPLHLFTASRPQDSVQWHSR</sequence>
<gene>
    <name evidence="1" type="ORF">BDV24DRAFT_129689</name>
</gene>
<dbReference type="Proteomes" id="UP000325558">
    <property type="component" value="Unassembled WGS sequence"/>
</dbReference>